<dbReference type="SUPFAM" id="SSF47384">
    <property type="entry name" value="Homodimeric domain of signal transducing histidine kinase"/>
    <property type="match status" value="1"/>
</dbReference>
<organism evidence="4 5">
    <name type="scientific">Archangium lansingense</name>
    <dbReference type="NCBI Taxonomy" id="2995310"/>
    <lineage>
        <taxon>Bacteria</taxon>
        <taxon>Pseudomonadati</taxon>
        <taxon>Myxococcota</taxon>
        <taxon>Myxococcia</taxon>
        <taxon>Myxococcales</taxon>
        <taxon>Cystobacterineae</taxon>
        <taxon>Archangiaceae</taxon>
        <taxon>Archangium</taxon>
    </lineage>
</organism>
<gene>
    <name evidence="4" type="ORF">OV287_19320</name>
</gene>
<feature type="domain" description="Signal transduction histidine kinase dimerisation/phosphoacceptor" evidence="3">
    <location>
        <begin position="138"/>
        <end position="189"/>
    </location>
</feature>
<dbReference type="Pfam" id="PF00512">
    <property type="entry name" value="HisKA"/>
    <property type="match status" value="1"/>
</dbReference>
<accession>A0ABT4A4U0</accession>
<keyword evidence="5" id="KW-1185">Reference proteome</keyword>
<dbReference type="Gene3D" id="1.10.287.130">
    <property type="match status" value="1"/>
</dbReference>
<comment type="caution">
    <text evidence="4">The sequence shown here is derived from an EMBL/GenBank/DDBJ whole genome shotgun (WGS) entry which is preliminary data.</text>
</comment>
<proteinExistence type="predicted"/>
<dbReference type="RefSeq" id="WP_267535509.1">
    <property type="nucleotide sequence ID" value="NZ_JAPNKA010000001.1"/>
</dbReference>
<keyword evidence="4" id="KW-0808">Transferase</keyword>
<keyword evidence="4" id="KW-0418">Kinase</keyword>
<evidence type="ECO:0000313" key="4">
    <source>
        <dbReference type="EMBL" id="MCY1076631.1"/>
    </source>
</evidence>
<evidence type="ECO:0000256" key="2">
    <source>
        <dbReference type="ARBA" id="ARBA00012438"/>
    </source>
</evidence>
<dbReference type="Proteomes" id="UP001207654">
    <property type="component" value="Unassembled WGS sequence"/>
</dbReference>
<reference evidence="4 5" key="1">
    <citation type="submission" date="2022-11" db="EMBL/GenBank/DDBJ databases">
        <title>Minimal conservation of predation-associated metabolite biosynthetic gene clusters underscores biosynthetic potential of Myxococcota including descriptions for ten novel species: Archangium lansinium sp. nov., Myxococcus landrumus sp. nov., Nannocystis bai.</title>
        <authorList>
            <person name="Ahearne A."/>
            <person name="Stevens C."/>
            <person name="Phillips K."/>
        </authorList>
    </citation>
    <scope>NUCLEOTIDE SEQUENCE [LARGE SCALE GENOMIC DNA]</scope>
    <source>
        <strain evidence="4 5">MIWBW</strain>
    </source>
</reference>
<protein>
    <recommendedName>
        <fullName evidence="2">histidine kinase</fullName>
        <ecNumber evidence="2">2.7.13.3</ecNumber>
    </recommendedName>
</protein>
<sequence length="322" mass="35056">MGRSVSASEVERTLSAVAERALHHGARAGLDALVESVVRLTEAPGAALYAGAQRVALAGVAPPVPARAHPLQMMKDGRTALVLGLPCVDAADRQHLARLTALGSALLACREREDAAQAEHKRLRLERLRLRELLSYRERAWSRAAHDLRTPLLVMHGYIDMMTKGMAGALTPSMQRYLERMGRAAGEMNVRLQQRPSGGDAPAEDLRASLSATFGPGRHGCARLELPSGPVLLRMPRTGSALLVRTLERLLSGARPSEVVLRVDAPDGVDAWRLLVQARTERPLPERALEGLERLARRWQARISVQEAPGFELSVLLPRLPG</sequence>
<dbReference type="EMBL" id="JAPNKA010000001">
    <property type="protein sequence ID" value="MCY1076631.1"/>
    <property type="molecule type" value="Genomic_DNA"/>
</dbReference>
<evidence type="ECO:0000259" key="3">
    <source>
        <dbReference type="Pfam" id="PF00512"/>
    </source>
</evidence>
<dbReference type="InterPro" id="IPR003661">
    <property type="entry name" value="HisK_dim/P_dom"/>
</dbReference>
<dbReference type="EC" id="2.7.13.3" evidence="2"/>
<evidence type="ECO:0000256" key="1">
    <source>
        <dbReference type="ARBA" id="ARBA00000085"/>
    </source>
</evidence>
<evidence type="ECO:0000313" key="5">
    <source>
        <dbReference type="Proteomes" id="UP001207654"/>
    </source>
</evidence>
<dbReference type="InterPro" id="IPR036097">
    <property type="entry name" value="HisK_dim/P_sf"/>
</dbReference>
<dbReference type="CDD" id="cd00082">
    <property type="entry name" value="HisKA"/>
    <property type="match status" value="1"/>
</dbReference>
<comment type="catalytic activity">
    <reaction evidence="1">
        <text>ATP + protein L-histidine = ADP + protein N-phospho-L-histidine.</text>
        <dbReference type="EC" id="2.7.13.3"/>
    </reaction>
</comment>
<dbReference type="GO" id="GO:0016301">
    <property type="term" value="F:kinase activity"/>
    <property type="evidence" value="ECO:0007669"/>
    <property type="project" value="UniProtKB-KW"/>
</dbReference>
<name>A0ABT4A4U0_9BACT</name>